<dbReference type="EMBL" id="BART01025187">
    <property type="protein sequence ID" value="GAG97810.1"/>
    <property type="molecule type" value="Genomic_DNA"/>
</dbReference>
<proteinExistence type="predicted"/>
<name>X1BRV2_9ZZZZ</name>
<sequence>MGYNHNLTTLPESITSLKKLEILDLTQCYDVVIPESFKSMSGLQIRGLDDLKVDDNGNINIQLLIRDFGTPSVDYYQDEEMRNNVINPNDIVIKDDKIFIRFTYPLSKDTTFEYE</sequence>
<accession>X1BRV2</accession>
<organism evidence="1">
    <name type="scientific">marine sediment metagenome</name>
    <dbReference type="NCBI Taxonomy" id="412755"/>
    <lineage>
        <taxon>unclassified sequences</taxon>
        <taxon>metagenomes</taxon>
        <taxon>ecological metagenomes</taxon>
    </lineage>
</organism>
<gene>
    <name evidence="1" type="ORF">S01H4_45268</name>
</gene>
<evidence type="ECO:0000313" key="1">
    <source>
        <dbReference type="EMBL" id="GAG97810.1"/>
    </source>
</evidence>
<dbReference type="AlphaFoldDB" id="X1BRV2"/>
<dbReference type="InterPro" id="IPR032675">
    <property type="entry name" value="LRR_dom_sf"/>
</dbReference>
<dbReference type="Gene3D" id="3.80.10.10">
    <property type="entry name" value="Ribonuclease Inhibitor"/>
    <property type="match status" value="1"/>
</dbReference>
<comment type="caution">
    <text evidence="1">The sequence shown here is derived from an EMBL/GenBank/DDBJ whole genome shotgun (WGS) entry which is preliminary data.</text>
</comment>
<reference evidence="1" key="1">
    <citation type="journal article" date="2014" name="Front. Microbiol.">
        <title>High frequency of phylogenetically diverse reductive dehalogenase-homologous genes in deep subseafloor sedimentary metagenomes.</title>
        <authorList>
            <person name="Kawai M."/>
            <person name="Futagami T."/>
            <person name="Toyoda A."/>
            <person name="Takaki Y."/>
            <person name="Nishi S."/>
            <person name="Hori S."/>
            <person name="Arai W."/>
            <person name="Tsubouchi T."/>
            <person name="Morono Y."/>
            <person name="Uchiyama I."/>
            <person name="Ito T."/>
            <person name="Fujiyama A."/>
            <person name="Inagaki F."/>
            <person name="Takami H."/>
        </authorList>
    </citation>
    <scope>NUCLEOTIDE SEQUENCE</scope>
    <source>
        <strain evidence="1">Expedition CK06-06</strain>
    </source>
</reference>
<feature type="non-terminal residue" evidence="1">
    <location>
        <position position="115"/>
    </location>
</feature>
<protein>
    <submittedName>
        <fullName evidence="1">Uncharacterized protein</fullName>
    </submittedName>
</protein>